<name>A0ABS7QF30_9ACTN</name>
<keyword evidence="3" id="KW-1185">Reference proteome</keyword>
<feature type="region of interest" description="Disordered" evidence="1">
    <location>
        <begin position="1"/>
        <end position="35"/>
    </location>
</feature>
<dbReference type="SUPFAM" id="SSF160631">
    <property type="entry name" value="SMI1/KNR4-like"/>
    <property type="match status" value="1"/>
</dbReference>
<organism evidence="2 3">
    <name type="scientific">Actinacidiphila acidipaludis</name>
    <dbReference type="NCBI Taxonomy" id="2873382"/>
    <lineage>
        <taxon>Bacteria</taxon>
        <taxon>Bacillati</taxon>
        <taxon>Actinomycetota</taxon>
        <taxon>Actinomycetes</taxon>
        <taxon>Kitasatosporales</taxon>
        <taxon>Streptomycetaceae</taxon>
        <taxon>Actinacidiphila</taxon>
    </lineage>
</organism>
<dbReference type="Proteomes" id="UP000778578">
    <property type="component" value="Unassembled WGS sequence"/>
</dbReference>
<evidence type="ECO:0000313" key="2">
    <source>
        <dbReference type="EMBL" id="MBY8881771.1"/>
    </source>
</evidence>
<evidence type="ECO:0000313" key="3">
    <source>
        <dbReference type="Proteomes" id="UP000778578"/>
    </source>
</evidence>
<dbReference type="RefSeq" id="WP_222967832.1">
    <property type="nucleotide sequence ID" value="NZ_JAINZZ010000055.1"/>
</dbReference>
<dbReference type="EMBL" id="JAINZZ010000055">
    <property type="protein sequence ID" value="MBY8881771.1"/>
    <property type="molecule type" value="Genomic_DNA"/>
</dbReference>
<dbReference type="Gene3D" id="3.40.1580.10">
    <property type="entry name" value="SMI1/KNR4-like"/>
    <property type="match status" value="1"/>
</dbReference>
<evidence type="ECO:0000256" key="1">
    <source>
        <dbReference type="SAM" id="MobiDB-lite"/>
    </source>
</evidence>
<accession>A0ABS7QF30</accession>
<sequence length="177" mass="19661">MTTPLERLTRLAPPADRPGPTDWADAESRLGHPLPGDYKELVDAYGPGEFDGHVRLRAPEGPNGGRGLIAMNDGYFEELEDIWEMNEEAPEEIEEEGTTLVVWARTKDAETLNWLVRPGTSPDEWPVMVLNDDLTEWETYPVTATEFLAGLLAGDIDSAMLSSELTPPDHTFEPRQG</sequence>
<dbReference type="InterPro" id="IPR037883">
    <property type="entry name" value="Knr4/Smi1-like_sf"/>
</dbReference>
<proteinExistence type="predicted"/>
<protein>
    <submittedName>
        <fullName evidence="2">SMI1/KNR4 family protein</fullName>
    </submittedName>
</protein>
<dbReference type="Pfam" id="PF14568">
    <property type="entry name" value="SUKH_6"/>
    <property type="match status" value="1"/>
</dbReference>
<comment type="caution">
    <text evidence="2">The sequence shown here is derived from an EMBL/GenBank/DDBJ whole genome shotgun (WGS) entry which is preliminary data.</text>
</comment>
<gene>
    <name evidence="2" type="ORF">K7862_29670</name>
</gene>
<reference evidence="2 3" key="1">
    <citation type="submission" date="2021-08" db="EMBL/GenBank/DDBJ databases">
        <title>WGS of actinomycetes from Thailand.</title>
        <authorList>
            <person name="Thawai C."/>
        </authorList>
    </citation>
    <scope>NUCLEOTIDE SEQUENCE [LARGE SCALE GENOMIC DNA]</scope>
    <source>
        <strain evidence="2 3">PLK6-54</strain>
    </source>
</reference>